<feature type="compositionally biased region" description="Basic and acidic residues" evidence="2">
    <location>
        <begin position="431"/>
        <end position="456"/>
    </location>
</feature>
<dbReference type="PROSITE" id="PS50106">
    <property type="entry name" value="PDZ"/>
    <property type="match status" value="2"/>
</dbReference>
<dbReference type="PANTHER" id="PTHR42837:SF2">
    <property type="entry name" value="MEMBRANE METALLOPROTEASE ARASP2, CHLOROPLASTIC-RELATED"/>
    <property type="match status" value="1"/>
</dbReference>
<dbReference type="InterPro" id="IPR004387">
    <property type="entry name" value="Pept_M50_Zn"/>
</dbReference>
<name>A0ABT7PR66_9BACT</name>
<dbReference type="SUPFAM" id="SSF50156">
    <property type="entry name" value="PDZ domain-like"/>
    <property type="match status" value="2"/>
</dbReference>
<feature type="chain" id="PRO_5046744522" evidence="3">
    <location>
        <begin position="21"/>
        <end position="474"/>
    </location>
</feature>
<keyword evidence="6" id="KW-1185">Reference proteome</keyword>
<comment type="cofactor">
    <cofactor evidence="1">
        <name>Zn(2+)</name>
        <dbReference type="ChEBI" id="CHEBI:29105"/>
    </cofactor>
</comment>
<comment type="caution">
    <text evidence="5">The sequence shown here is derived from an EMBL/GenBank/DDBJ whole genome shotgun (WGS) entry which is preliminary data.</text>
</comment>
<sequence length="474" mass="49306">MKRSLLIFTAIGVLTASSVASPERAAAQGLIQRLRDRINVQLQNQTRPPAPGTQADPTDRQRTPGAGPQNANPSSLPLSPLRANPSARYRNSPSGADPTDRSGGTPAAGLPGDPGEYGSSVLTPLETRRDDAASIGISGADGNLGRYAGVQVTDFLPHSLADEAGLRRGDFIFMINGTATPRIAILANEIRRYQPGDRVTLRVAQSGVVKDVQVPLVTKTPVATASTPSETLVPQAGESLKPATEVLPPANRITSGIQRASATSEPSYLPLIGANVVASTGQRGVVVESLTTGNAAGGLAVGDRIISVNGKMVSRPMELASQLSATQPNSTPSGSEQSVIELGVIRKDDLVQLTIDPNAQADAAEQGKPAASGSGASGSLLGGFGAMLGAFGGQQASGEKEAEVDEGTDAALPPPKQPEVDVLALEMELPEPTKAETKPSHEDKDDTQKSEIKSEIERLNERLRELEAKLNSDR</sequence>
<evidence type="ECO:0000313" key="5">
    <source>
        <dbReference type="EMBL" id="MDM4019005.1"/>
    </source>
</evidence>
<feature type="domain" description="PDZ" evidence="4">
    <location>
        <begin position="124"/>
        <end position="178"/>
    </location>
</feature>
<feature type="region of interest" description="Disordered" evidence="2">
    <location>
        <begin position="393"/>
        <end position="456"/>
    </location>
</feature>
<evidence type="ECO:0000256" key="1">
    <source>
        <dbReference type="ARBA" id="ARBA00001947"/>
    </source>
</evidence>
<feature type="region of interest" description="Disordered" evidence="2">
    <location>
        <begin position="43"/>
        <end position="122"/>
    </location>
</feature>
<dbReference type="PANTHER" id="PTHR42837">
    <property type="entry name" value="REGULATOR OF SIGMA-E PROTEASE RSEP"/>
    <property type="match status" value="1"/>
</dbReference>
<protein>
    <submittedName>
        <fullName evidence="5">PDZ domain-containing protein</fullName>
    </submittedName>
</protein>
<evidence type="ECO:0000259" key="4">
    <source>
        <dbReference type="PROSITE" id="PS50106"/>
    </source>
</evidence>
<dbReference type="InterPro" id="IPR041489">
    <property type="entry name" value="PDZ_6"/>
</dbReference>
<dbReference type="Proteomes" id="UP001239462">
    <property type="component" value="Unassembled WGS sequence"/>
</dbReference>
<dbReference type="RefSeq" id="WP_289167031.1">
    <property type="nucleotide sequence ID" value="NZ_JASZZN010000029.1"/>
</dbReference>
<evidence type="ECO:0000256" key="3">
    <source>
        <dbReference type="SAM" id="SignalP"/>
    </source>
</evidence>
<dbReference type="Pfam" id="PF17820">
    <property type="entry name" value="PDZ_6"/>
    <property type="match status" value="1"/>
</dbReference>
<dbReference type="InterPro" id="IPR001478">
    <property type="entry name" value="PDZ"/>
</dbReference>
<dbReference type="Pfam" id="PF00595">
    <property type="entry name" value="PDZ"/>
    <property type="match status" value="1"/>
</dbReference>
<dbReference type="InterPro" id="IPR036034">
    <property type="entry name" value="PDZ_sf"/>
</dbReference>
<accession>A0ABT7PR66</accession>
<dbReference type="SMART" id="SM00228">
    <property type="entry name" value="PDZ"/>
    <property type="match status" value="2"/>
</dbReference>
<dbReference type="Gene3D" id="2.30.42.10">
    <property type="match status" value="2"/>
</dbReference>
<dbReference type="EMBL" id="JASZZN010000029">
    <property type="protein sequence ID" value="MDM4019005.1"/>
    <property type="molecule type" value="Genomic_DNA"/>
</dbReference>
<proteinExistence type="predicted"/>
<evidence type="ECO:0000256" key="2">
    <source>
        <dbReference type="SAM" id="MobiDB-lite"/>
    </source>
</evidence>
<feature type="domain" description="PDZ" evidence="4">
    <location>
        <begin position="254"/>
        <end position="314"/>
    </location>
</feature>
<organism evidence="5 6">
    <name type="scientific">Roseiconus lacunae</name>
    <dbReference type="NCBI Taxonomy" id="2605694"/>
    <lineage>
        <taxon>Bacteria</taxon>
        <taxon>Pseudomonadati</taxon>
        <taxon>Planctomycetota</taxon>
        <taxon>Planctomycetia</taxon>
        <taxon>Pirellulales</taxon>
        <taxon>Pirellulaceae</taxon>
        <taxon>Roseiconus</taxon>
    </lineage>
</organism>
<evidence type="ECO:0000313" key="6">
    <source>
        <dbReference type="Proteomes" id="UP001239462"/>
    </source>
</evidence>
<keyword evidence="3" id="KW-0732">Signal</keyword>
<feature type="signal peptide" evidence="3">
    <location>
        <begin position="1"/>
        <end position="20"/>
    </location>
</feature>
<reference evidence="5 6" key="1">
    <citation type="submission" date="2023-06" db="EMBL/GenBank/DDBJ databases">
        <title>Roseiconus lacunae JC819 isolated from Gulf of Mannar region, Tamil Nadu.</title>
        <authorList>
            <person name="Pk S."/>
            <person name="Ch S."/>
            <person name="Ch V.R."/>
        </authorList>
    </citation>
    <scope>NUCLEOTIDE SEQUENCE [LARGE SCALE GENOMIC DNA]</scope>
    <source>
        <strain evidence="5 6">JC819</strain>
    </source>
</reference>
<gene>
    <name evidence="5" type="ORF">QTN89_26365</name>
</gene>